<dbReference type="PANTHER" id="PTHR10903:SF62">
    <property type="entry name" value="GTPASE IMAP FAMILY MEMBER 4-LIKE-RELATED"/>
    <property type="match status" value="1"/>
</dbReference>
<dbReference type="Ensembl" id="ENSCVAT00000002058.1">
    <property type="protein sequence ID" value="ENSCVAP00000025271.1"/>
    <property type="gene ID" value="ENSCVAG00000009944.1"/>
</dbReference>
<dbReference type="InterPro" id="IPR006703">
    <property type="entry name" value="G_AIG1"/>
</dbReference>
<dbReference type="AlphaFoldDB" id="A0A3Q2DZB2"/>
<organism evidence="5 6">
    <name type="scientific">Cyprinodon variegatus</name>
    <name type="common">Sheepshead minnow</name>
    <dbReference type="NCBI Taxonomy" id="28743"/>
    <lineage>
        <taxon>Eukaryota</taxon>
        <taxon>Metazoa</taxon>
        <taxon>Chordata</taxon>
        <taxon>Craniata</taxon>
        <taxon>Vertebrata</taxon>
        <taxon>Euteleostomi</taxon>
        <taxon>Actinopterygii</taxon>
        <taxon>Neopterygii</taxon>
        <taxon>Teleostei</taxon>
        <taxon>Neoteleostei</taxon>
        <taxon>Acanthomorphata</taxon>
        <taxon>Ovalentaria</taxon>
        <taxon>Atherinomorphae</taxon>
        <taxon>Cyprinodontiformes</taxon>
        <taxon>Cyprinodontidae</taxon>
        <taxon>Cyprinodon</taxon>
    </lineage>
</organism>
<reference evidence="5" key="2">
    <citation type="submission" date="2025-09" db="UniProtKB">
        <authorList>
            <consortium name="Ensembl"/>
        </authorList>
    </citation>
    <scope>IDENTIFICATION</scope>
</reference>
<feature type="domain" description="AIG1-type G" evidence="4">
    <location>
        <begin position="18"/>
        <end position="226"/>
    </location>
</feature>
<keyword evidence="2" id="KW-0547">Nucleotide-binding</keyword>
<sequence>MGSAQSKRRSSSKFISNEFIRRIVVLGKTGAGKSSLANTIFGEKLYETDSSANSGTKQCQAELREVNGKSIKLIDTPGFFDTGRDEKEIKDEILKCLIESAPGPHVFVIVLTLDTHTQQEEEIIEKMTEYFSDEAFKFTTVLFTHGDQLPDGRKIEEFVCESKYLDNFIKKCGNRCNVIDNKYWKNSKDDYRSNKFHVTELLKTIDNIILENAYGYYIHENMKKLDTDLKQEQEHLKEESPDLLPDKIQEKAKVVVQEKWSRYLLRVSIGFLLKTFLSNDSHLIREELLHALGVVLTNLFITAAQRATLAKFLCWTTAAVEEATAASEVAAGKAALK</sequence>
<evidence type="ECO:0000313" key="5">
    <source>
        <dbReference type="Ensembl" id="ENSCVAP00000025271.1"/>
    </source>
</evidence>
<reference evidence="5" key="1">
    <citation type="submission" date="2025-08" db="UniProtKB">
        <authorList>
            <consortium name="Ensembl"/>
        </authorList>
    </citation>
    <scope>IDENTIFICATION</scope>
</reference>
<evidence type="ECO:0000256" key="1">
    <source>
        <dbReference type="ARBA" id="ARBA00008535"/>
    </source>
</evidence>
<evidence type="ECO:0000259" key="4">
    <source>
        <dbReference type="PROSITE" id="PS51720"/>
    </source>
</evidence>
<keyword evidence="3" id="KW-0342">GTP-binding</keyword>
<protein>
    <recommendedName>
        <fullName evidence="4">AIG1-type G domain-containing protein</fullName>
    </recommendedName>
</protein>
<dbReference type="FunFam" id="3.40.50.300:FF:000366">
    <property type="entry name" value="GTPase, IMAP family member 2"/>
    <property type="match status" value="1"/>
</dbReference>
<dbReference type="InterPro" id="IPR045058">
    <property type="entry name" value="GIMA/IAN/Toc"/>
</dbReference>
<dbReference type="InterPro" id="IPR027417">
    <property type="entry name" value="P-loop_NTPase"/>
</dbReference>
<dbReference type="STRING" id="28743.ENSCVAP00000025271"/>
<evidence type="ECO:0000256" key="2">
    <source>
        <dbReference type="ARBA" id="ARBA00022741"/>
    </source>
</evidence>
<dbReference type="GeneTree" id="ENSGT01150000286992"/>
<proteinExistence type="inferred from homology"/>
<dbReference type="GO" id="GO:0005525">
    <property type="term" value="F:GTP binding"/>
    <property type="evidence" value="ECO:0007669"/>
    <property type="project" value="UniProtKB-KW"/>
</dbReference>
<keyword evidence="6" id="KW-1185">Reference proteome</keyword>
<dbReference type="Proteomes" id="UP000265020">
    <property type="component" value="Unassembled WGS sequence"/>
</dbReference>
<accession>A0A3Q2DZB2</accession>
<dbReference type="Pfam" id="PF04548">
    <property type="entry name" value="AIG1"/>
    <property type="match status" value="1"/>
</dbReference>
<evidence type="ECO:0000256" key="3">
    <source>
        <dbReference type="ARBA" id="ARBA00023134"/>
    </source>
</evidence>
<dbReference type="PANTHER" id="PTHR10903">
    <property type="entry name" value="GTPASE, IMAP FAMILY MEMBER-RELATED"/>
    <property type="match status" value="1"/>
</dbReference>
<dbReference type="SUPFAM" id="SSF52540">
    <property type="entry name" value="P-loop containing nucleoside triphosphate hydrolases"/>
    <property type="match status" value="1"/>
</dbReference>
<comment type="similarity">
    <text evidence="1">Belongs to the TRAFAC class TrmE-Era-EngA-EngB-Septin-like GTPase superfamily. AIG1/Toc34/Toc159-like paraseptin GTPase family. IAN subfamily.</text>
</comment>
<evidence type="ECO:0000313" key="6">
    <source>
        <dbReference type="Proteomes" id="UP000265020"/>
    </source>
</evidence>
<dbReference type="Gene3D" id="3.40.50.300">
    <property type="entry name" value="P-loop containing nucleotide triphosphate hydrolases"/>
    <property type="match status" value="1"/>
</dbReference>
<dbReference type="PROSITE" id="PS51720">
    <property type="entry name" value="G_AIG1"/>
    <property type="match status" value="1"/>
</dbReference>
<name>A0A3Q2DZB2_CYPVA</name>